<proteinExistence type="predicted"/>
<keyword evidence="2" id="KW-1185">Reference proteome</keyword>
<evidence type="ECO:0000313" key="2">
    <source>
        <dbReference type="Proteomes" id="UP000239209"/>
    </source>
</evidence>
<sequence>MTYEQTPKPYEVEIGVAAGRDAVWEAFTRPAVLRRWFGWDYDGLDGEIRQIFVDAAIALAPGQMGWPDGSYVEVTGDSNRSTVRAVREGTSSSGADRYDAIEEGWRSFLVQLRHLLEEKPRGARRTIYLTGATTGRQALDLAAGDGGGAPQRAGTRVAWLVDPDEHLIVIAGREPLDSPAVGPMEVTVSTYGLDDAAFEVVRKRWEERWAPLARGAKVTTADTPAP</sequence>
<dbReference type="Gene3D" id="3.30.530.20">
    <property type="match status" value="1"/>
</dbReference>
<reference evidence="1 2" key="1">
    <citation type="submission" date="2018-03" db="EMBL/GenBank/DDBJ databases">
        <title>Genomic Encyclopedia of Archaeal and Bacterial Type Strains, Phase II (KMG-II): from individual species to whole genera.</title>
        <authorList>
            <person name="Goeker M."/>
        </authorList>
    </citation>
    <scope>NUCLEOTIDE SEQUENCE [LARGE SCALE GENOMIC DNA]</scope>
    <source>
        <strain evidence="1 2">DSM 45348</strain>
    </source>
</reference>
<dbReference type="Proteomes" id="UP000239209">
    <property type="component" value="Unassembled WGS sequence"/>
</dbReference>
<dbReference type="RefSeq" id="WP_106127998.1">
    <property type="nucleotide sequence ID" value="NZ_PVZG01000009.1"/>
</dbReference>
<comment type="caution">
    <text evidence="1">The sequence shown here is derived from an EMBL/GenBank/DDBJ whole genome shotgun (WGS) entry which is preliminary data.</text>
</comment>
<protein>
    <recommendedName>
        <fullName evidence="3">Activator of Hsp90 ATPase-like protein</fullName>
    </recommendedName>
</protein>
<dbReference type="OrthoDB" id="3334241at2"/>
<name>A0A2T0S385_9ACTN</name>
<evidence type="ECO:0008006" key="3">
    <source>
        <dbReference type="Google" id="ProtNLM"/>
    </source>
</evidence>
<dbReference type="InterPro" id="IPR023393">
    <property type="entry name" value="START-like_dom_sf"/>
</dbReference>
<evidence type="ECO:0000313" key="1">
    <source>
        <dbReference type="EMBL" id="PRY27881.1"/>
    </source>
</evidence>
<gene>
    <name evidence="1" type="ORF">CLV70_10935</name>
</gene>
<organism evidence="1 2">
    <name type="scientific">Pseudosporangium ferrugineum</name>
    <dbReference type="NCBI Taxonomy" id="439699"/>
    <lineage>
        <taxon>Bacteria</taxon>
        <taxon>Bacillati</taxon>
        <taxon>Actinomycetota</taxon>
        <taxon>Actinomycetes</taxon>
        <taxon>Micromonosporales</taxon>
        <taxon>Micromonosporaceae</taxon>
        <taxon>Pseudosporangium</taxon>
    </lineage>
</organism>
<dbReference type="SUPFAM" id="SSF55961">
    <property type="entry name" value="Bet v1-like"/>
    <property type="match status" value="1"/>
</dbReference>
<accession>A0A2T0S385</accession>
<dbReference type="EMBL" id="PVZG01000009">
    <property type="protein sequence ID" value="PRY27881.1"/>
    <property type="molecule type" value="Genomic_DNA"/>
</dbReference>
<dbReference type="AlphaFoldDB" id="A0A2T0S385"/>